<feature type="compositionally biased region" description="Polar residues" evidence="5">
    <location>
        <begin position="51"/>
        <end position="65"/>
    </location>
</feature>
<evidence type="ECO:0000259" key="6">
    <source>
        <dbReference type="Pfam" id="PF05182"/>
    </source>
</evidence>
<dbReference type="InterPro" id="IPR051187">
    <property type="entry name" value="Pre-mRNA_3'-end_processing_reg"/>
</dbReference>
<organism evidence="7 8">
    <name type="scientific">Lichtheimia ornata</name>
    <dbReference type="NCBI Taxonomy" id="688661"/>
    <lineage>
        <taxon>Eukaryota</taxon>
        <taxon>Fungi</taxon>
        <taxon>Fungi incertae sedis</taxon>
        <taxon>Mucoromycota</taxon>
        <taxon>Mucoromycotina</taxon>
        <taxon>Mucoromycetes</taxon>
        <taxon>Mucorales</taxon>
        <taxon>Lichtheimiaceae</taxon>
        <taxon>Lichtheimia</taxon>
    </lineage>
</organism>
<dbReference type="AlphaFoldDB" id="A0AAD7UW93"/>
<name>A0AAD7UW93_9FUNG</name>
<dbReference type="RefSeq" id="XP_058339481.1">
    <property type="nucleotide sequence ID" value="XM_058489735.1"/>
</dbReference>
<feature type="compositionally biased region" description="Low complexity" evidence="5">
    <location>
        <begin position="303"/>
        <end position="313"/>
    </location>
</feature>
<proteinExistence type="inferred from homology"/>
<evidence type="ECO:0000313" key="7">
    <source>
        <dbReference type="EMBL" id="KAJ8654567.1"/>
    </source>
</evidence>
<keyword evidence="4" id="KW-0539">Nucleus</keyword>
<keyword evidence="3" id="KW-0507">mRNA processing</keyword>
<feature type="region of interest" description="Disordered" evidence="5">
    <location>
        <begin position="303"/>
        <end position="362"/>
    </location>
</feature>
<accession>A0AAD7UW93</accession>
<gene>
    <name evidence="7" type="ORF">O0I10_009749</name>
</gene>
<dbReference type="GO" id="GO:0006397">
    <property type="term" value="P:mRNA processing"/>
    <property type="evidence" value="ECO:0007669"/>
    <property type="project" value="UniProtKB-KW"/>
</dbReference>
<sequence length="362" mass="38587">MSRHRNMEDDDDVDEFLYGAPENTKGVEQQNDSTMKESNATEDDDLYQLYRGSTANETQEVGTSRQDMEMDESQPGSNEQARPMEEEEEQEEEDSDDDLEIILEPEEDSTAQPSKETGAPNEEKGSLVNIKPGQQNKIPGNANGSGTPNTSSASGGNAASASAQAAAKGSVGTSAINLEAVGEYNGVPITEVDLDGLDDKPWRKPGADITDYFNYGFNEVTWRAYCAQQKMIRESRKMMGDMDMSEFMPMGMMMPPGMMDSNNGGMPMGMPNMMGMPGMPGMPGAPNPAMAAAAAAAMSSPAAAGSSPAVMGGNRNMMRPAGRQGGRSSGRPDGGNERDGGNEGGMGGSFFWPPQMQPPFFS</sequence>
<protein>
    <recommendedName>
        <fullName evidence="6">Pre-mRNA polyadenylation factor Fip1 domain-containing protein</fullName>
    </recommendedName>
</protein>
<dbReference type="PANTHER" id="PTHR13484">
    <property type="entry name" value="FIP1-LIKE 1 PROTEIN"/>
    <property type="match status" value="1"/>
</dbReference>
<comment type="subcellular location">
    <subcellularLocation>
        <location evidence="1">Nucleus</location>
    </subcellularLocation>
</comment>
<comment type="caution">
    <text evidence="7">The sequence shown here is derived from an EMBL/GenBank/DDBJ whole genome shotgun (WGS) entry which is preliminary data.</text>
</comment>
<evidence type="ECO:0000256" key="5">
    <source>
        <dbReference type="SAM" id="MobiDB-lite"/>
    </source>
</evidence>
<evidence type="ECO:0000313" key="8">
    <source>
        <dbReference type="Proteomes" id="UP001234581"/>
    </source>
</evidence>
<evidence type="ECO:0000256" key="3">
    <source>
        <dbReference type="ARBA" id="ARBA00022664"/>
    </source>
</evidence>
<dbReference type="Proteomes" id="UP001234581">
    <property type="component" value="Unassembled WGS sequence"/>
</dbReference>
<evidence type="ECO:0000256" key="1">
    <source>
        <dbReference type="ARBA" id="ARBA00004123"/>
    </source>
</evidence>
<reference evidence="7 8" key="1">
    <citation type="submission" date="2023-03" db="EMBL/GenBank/DDBJ databases">
        <title>Genome sequence of Lichtheimia ornata CBS 291.66.</title>
        <authorList>
            <person name="Mohabir J.T."/>
            <person name="Shea T.P."/>
            <person name="Kurbessoian T."/>
            <person name="Berby B."/>
            <person name="Fontaine J."/>
            <person name="Livny J."/>
            <person name="Gnirke A."/>
            <person name="Stajich J.E."/>
            <person name="Cuomo C.A."/>
        </authorList>
    </citation>
    <scope>NUCLEOTIDE SEQUENCE [LARGE SCALE GENOMIC DNA]</scope>
    <source>
        <strain evidence="7">CBS 291.66</strain>
    </source>
</reference>
<feature type="domain" description="Pre-mRNA polyadenylation factor Fip1" evidence="6">
    <location>
        <begin position="191"/>
        <end position="233"/>
    </location>
</feature>
<comment type="similarity">
    <text evidence="2">Belongs to the FIP1 family.</text>
</comment>
<dbReference type="PANTHER" id="PTHR13484:SF0">
    <property type="entry name" value="PRE-MRNA 3'-END-PROCESSING FACTOR FIP1"/>
    <property type="match status" value="1"/>
</dbReference>
<dbReference type="GO" id="GO:0005847">
    <property type="term" value="C:mRNA cleavage and polyadenylation specificity factor complex"/>
    <property type="evidence" value="ECO:0007669"/>
    <property type="project" value="TreeGrafter"/>
</dbReference>
<evidence type="ECO:0000256" key="4">
    <source>
        <dbReference type="ARBA" id="ARBA00023242"/>
    </source>
</evidence>
<dbReference type="GeneID" id="83217154"/>
<feature type="compositionally biased region" description="Polar residues" evidence="5">
    <location>
        <begin position="26"/>
        <end position="38"/>
    </location>
</feature>
<dbReference type="EMBL" id="JARTCD010000059">
    <property type="protein sequence ID" value="KAJ8654567.1"/>
    <property type="molecule type" value="Genomic_DNA"/>
</dbReference>
<dbReference type="InterPro" id="IPR007854">
    <property type="entry name" value="Fip1_dom"/>
</dbReference>
<feature type="region of interest" description="Disordered" evidence="5">
    <location>
        <begin position="1"/>
        <end position="157"/>
    </location>
</feature>
<keyword evidence="8" id="KW-1185">Reference proteome</keyword>
<feature type="compositionally biased region" description="Acidic residues" evidence="5">
    <location>
        <begin position="85"/>
        <end position="109"/>
    </location>
</feature>
<dbReference type="Pfam" id="PF05182">
    <property type="entry name" value="Fip1"/>
    <property type="match status" value="1"/>
</dbReference>
<feature type="compositionally biased region" description="Polar residues" evidence="5">
    <location>
        <begin position="132"/>
        <end position="150"/>
    </location>
</feature>
<evidence type="ECO:0000256" key="2">
    <source>
        <dbReference type="ARBA" id="ARBA00007459"/>
    </source>
</evidence>